<evidence type="ECO:0000313" key="1">
    <source>
        <dbReference type="EMBL" id="TDV42546.1"/>
    </source>
</evidence>
<protein>
    <submittedName>
        <fullName evidence="1">Uncharacterized protein</fullName>
    </submittedName>
</protein>
<gene>
    <name evidence="1" type="ORF">CLV71_11715</name>
</gene>
<name>A0A4R7V4W8_9PSEU</name>
<dbReference type="EMBL" id="SOCP01000017">
    <property type="protein sequence ID" value="TDV42546.1"/>
    <property type="molecule type" value="Genomic_DNA"/>
</dbReference>
<evidence type="ECO:0000313" key="2">
    <source>
        <dbReference type="Proteomes" id="UP000294927"/>
    </source>
</evidence>
<comment type="caution">
    <text evidence="1">The sequence shown here is derived from an EMBL/GenBank/DDBJ whole genome shotgun (WGS) entry which is preliminary data.</text>
</comment>
<sequence length="33" mass="3707">MARYGDLRDRPAHDQWTLDIAAYLHGAVAARPV</sequence>
<dbReference type="AlphaFoldDB" id="A0A4R7V4W8"/>
<reference evidence="1 2" key="1">
    <citation type="submission" date="2019-03" db="EMBL/GenBank/DDBJ databases">
        <title>Genomic Encyclopedia of Archaeal and Bacterial Type Strains, Phase II (KMG-II): from individual species to whole genera.</title>
        <authorList>
            <person name="Goeker M."/>
        </authorList>
    </citation>
    <scope>NUCLEOTIDE SEQUENCE [LARGE SCALE GENOMIC DNA]</scope>
    <source>
        <strain evidence="1 2">DSM 45499</strain>
    </source>
</reference>
<accession>A0A4R7V4W8</accession>
<organism evidence="1 2">
    <name type="scientific">Actinophytocola oryzae</name>
    <dbReference type="NCBI Taxonomy" id="502181"/>
    <lineage>
        <taxon>Bacteria</taxon>
        <taxon>Bacillati</taxon>
        <taxon>Actinomycetota</taxon>
        <taxon>Actinomycetes</taxon>
        <taxon>Pseudonocardiales</taxon>
        <taxon>Pseudonocardiaceae</taxon>
    </lineage>
</organism>
<dbReference type="Proteomes" id="UP000294927">
    <property type="component" value="Unassembled WGS sequence"/>
</dbReference>
<proteinExistence type="predicted"/>
<keyword evidence="2" id="KW-1185">Reference proteome</keyword>